<evidence type="ECO:0000256" key="1">
    <source>
        <dbReference type="SAM" id="SignalP"/>
    </source>
</evidence>
<comment type="caution">
    <text evidence="2">The sequence shown here is derived from an EMBL/GenBank/DDBJ whole genome shotgun (WGS) entry which is preliminary data.</text>
</comment>
<dbReference type="PANTHER" id="PTHR37953:SF1">
    <property type="entry name" value="UPF0127 PROTEIN MJ1496"/>
    <property type="match status" value="1"/>
</dbReference>
<dbReference type="RefSeq" id="WP_024007454.1">
    <property type="nucleotide sequence ID" value="NZ_KI650984.1"/>
</dbReference>
<dbReference type="PATRIC" id="fig|1424334.3.peg.4557"/>
<organism evidence="2 3">
    <name type="scientific">Advenella kashmirensis W13003</name>
    <dbReference type="NCBI Taxonomy" id="1424334"/>
    <lineage>
        <taxon>Bacteria</taxon>
        <taxon>Pseudomonadati</taxon>
        <taxon>Pseudomonadota</taxon>
        <taxon>Betaproteobacteria</taxon>
        <taxon>Burkholderiales</taxon>
        <taxon>Alcaligenaceae</taxon>
    </lineage>
</organism>
<dbReference type="Gene3D" id="2.60.120.1140">
    <property type="entry name" value="Protein of unknown function DUF192"/>
    <property type="match status" value="1"/>
</dbReference>
<dbReference type="Pfam" id="PF02643">
    <property type="entry name" value="DUF192"/>
    <property type="match status" value="1"/>
</dbReference>
<dbReference type="STRING" id="1424334.W822_22755"/>
<dbReference type="eggNOG" id="COG1430">
    <property type="taxonomic scope" value="Bacteria"/>
</dbReference>
<dbReference type="Proteomes" id="UP000018733">
    <property type="component" value="Unassembled WGS sequence"/>
</dbReference>
<name>V8QMP2_9BURK</name>
<accession>V8QMP2</accession>
<dbReference type="EMBL" id="AYXT01000015">
    <property type="protein sequence ID" value="ETF00274.1"/>
    <property type="molecule type" value="Genomic_DNA"/>
</dbReference>
<proteinExistence type="predicted"/>
<dbReference type="HOGENOM" id="CLU_097039_0_0_4"/>
<evidence type="ECO:0000313" key="3">
    <source>
        <dbReference type="Proteomes" id="UP000018733"/>
    </source>
</evidence>
<gene>
    <name evidence="2" type="ORF">W822_22755</name>
</gene>
<keyword evidence="3" id="KW-1185">Reference proteome</keyword>
<protein>
    <submittedName>
        <fullName evidence="2">Uncharacterized protein</fullName>
    </submittedName>
</protein>
<sequence>MFLAGCTILAGFLPASQSAAARVSASPAAPASVRINHHPITIEIADTDSLRAEGLMHRPALPPDHGMLFVFPDNQPRCFWMKNTLIPLSIAFIDAQRRIVALDEMQPLSEETHCSGSAARYALEMNKDWFHSRGVRVGDIIEAVQPPALPVARDEGSATLQ</sequence>
<dbReference type="InterPro" id="IPR038695">
    <property type="entry name" value="Saro_0823-like_sf"/>
</dbReference>
<feature type="signal peptide" evidence="1">
    <location>
        <begin position="1"/>
        <end position="21"/>
    </location>
</feature>
<feature type="chain" id="PRO_5004771643" evidence="1">
    <location>
        <begin position="22"/>
        <end position="161"/>
    </location>
</feature>
<dbReference type="PANTHER" id="PTHR37953">
    <property type="entry name" value="UPF0127 PROTEIN MJ1496"/>
    <property type="match status" value="1"/>
</dbReference>
<keyword evidence="1" id="KW-0732">Signal</keyword>
<reference evidence="2 3" key="1">
    <citation type="journal article" date="2014" name="Genome Announc.">
        <title>Draft Genome Sequence of Advenella kashmirensis Strain W13003, a Polycyclic Aromatic Hydrocarbon-Degrading Bacterium.</title>
        <authorList>
            <person name="Wang X."/>
            <person name="Jin D."/>
            <person name="Zhou L."/>
            <person name="Wu L."/>
            <person name="An W."/>
            <person name="Zhao L."/>
        </authorList>
    </citation>
    <scope>NUCLEOTIDE SEQUENCE [LARGE SCALE GENOMIC DNA]</scope>
    <source>
        <strain evidence="2 3">W13003</strain>
    </source>
</reference>
<dbReference type="InterPro" id="IPR003795">
    <property type="entry name" value="DUF192"/>
</dbReference>
<evidence type="ECO:0000313" key="2">
    <source>
        <dbReference type="EMBL" id="ETF00274.1"/>
    </source>
</evidence>
<dbReference type="AlphaFoldDB" id="V8QMP2"/>